<dbReference type="GO" id="GO:0007020">
    <property type="term" value="P:microtubule nucleation"/>
    <property type="evidence" value="ECO:0007669"/>
    <property type="project" value="InterPro"/>
</dbReference>
<dbReference type="GO" id="GO:0000278">
    <property type="term" value="P:mitotic cell cycle"/>
    <property type="evidence" value="ECO:0007669"/>
    <property type="project" value="TreeGrafter"/>
</dbReference>
<evidence type="ECO:0000256" key="1">
    <source>
        <dbReference type="ARBA" id="ARBA00004267"/>
    </source>
</evidence>
<evidence type="ECO:0000259" key="7">
    <source>
        <dbReference type="Pfam" id="PF04130"/>
    </source>
</evidence>
<dbReference type="EMBL" id="MTYJ01000148">
    <property type="protein sequence ID" value="OQV12288.1"/>
    <property type="molecule type" value="Genomic_DNA"/>
</dbReference>
<dbReference type="Pfam" id="PF04130">
    <property type="entry name" value="GCP_C_terminal"/>
    <property type="match status" value="1"/>
</dbReference>
<keyword evidence="5 6" id="KW-0206">Cytoskeleton</keyword>
<dbReference type="InterPro" id="IPR042241">
    <property type="entry name" value="GCP_C_sf"/>
</dbReference>
<dbReference type="GO" id="GO:0031122">
    <property type="term" value="P:cytoplasmic microtubule organization"/>
    <property type="evidence" value="ECO:0007669"/>
    <property type="project" value="TreeGrafter"/>
</dbReference>
<sequence>MYQALPGLSRTTDTSLPLMELLCRLAGYGPTAEKPAWAKFCSPPEQEMLGQLLQIGAIRRNLTEYSAKCDALGMKGHYAVASVASCVKLIFTGYDKTVARLGETIQTPAPPTLNSICTIVSEHEGALLACVGYLTWLIDETKPAELFIGKLLDESHRRLEISHGSARQANEAIFEALFVSFKRTLLPWLAYGFLDSRTDYFFISEPADCRIYFREIAPYISTRNRAPGHFSGRLVENIAQHGYVRKFLGWRTKNALNNPVLEDQIVALSDRLRNVSWKEYRSAALEDIVDGFGEIYSHALFVSIFQQCKVSQILHSFQQMYLMGFVDLFDAFVSQASTALSMPLTIERNAANDANMNLDLAFEGTAHTRKYDPFIQNTGGSAVKAEKVAERGFASFYFVLRVVDDANAKPVWESLDLEFAVRHPLDWFFHPRAMAQYKQIFRFLLRMKRLNNAFGELWTALRGASISGRLSELDLLELFRWQYNFSHVISAVQSYIQVDIIEQAWEELQRKLTHLEDYVLLMEAHDAFLACVMNLSMIDNPILHRCVNLMVKTSLEVANAICTQINRPVEYEVNLENVRANILDLESSLKVFVKLVHSSNSSGDRGSSGGHSLSGVLALKLDFATTFQQVLLRPGVAFLY</sequence>
<dbReference type="GO" id="GO:0051011">
    <property type="term" value="F:microtubule minus-end binding"/>
    <property type="evidence" value="ECO:0007669"/>
    <property type="project" value="TreeGrafter"/>
</dbReference>
<dbReference type="Gene3D" id="1.20.120.1900">
    <property type="entry name" value="Gamma-tubulin complex, C-terminal domain"/>
    <property type="match status" value="1"/>
</dbReference>
<keyword evidence="4 6" id="KW-0493">Microtubule</keyword>
<evidence type="ECO:0000256" key="6">
    <source>
        <dbReference type="RuleBase" id="RU363050"/>
    </source>
</evidence>
<evidence type="ECO:0000256" key="3">
    <source>
        <dbReference type="ARBA" id="ARBA00022490"/>
    </source>
</evidence>
<evidence type="ECO:0000256" key="4">
    <source>
        <dbReference type="ARBA" id="ARBA00022701"/>
    </source>
</evidence>
<dbReference type="InterPro" id="IPR040457">
    <property type="entry name" value="GCP_C"/>
</dbReference>
<comment type="similarity">
    <text evidence="2 6">Belongs to the TUBGCP family.</text>
</comment>
<evidence type="ECO:0000256" key="5">
    <source>
        <dbReference type="ARBA" id="ARBA00023212"/>
    </source>
</evidence>
<dbReference type="Proteomes" id="UP000192578">
    <property type="component" value="Unassembled WGS sequence"/>
</dbReference>
<comment type="caution">
    <text evidence="8">The sequence shown here is derived from an EMBL/GenBank/DDBJ whole genome shotgun (WGS) entry which is preliminary data.</text>
</comment>
<accession>A0A1W0WAT2</accession>
<keyword evidence="3 6" id="KW-0963">Cytoplasm</keyword>
<dbReference type="GO" id="GO:0051225">
    <property type="term" value="P:spindle assembly"/>
    <property type="evidence" value="ECO:0007669"/>
    <property type="project" value="TreeGrafter"/>
</dbReference>
<keyword evidence="9" id="KW-1185">Reference proteome</keyword>
<name>A0A1W0WAT2_HYPEX</name>
<comment type="subcellular location">
    <subcellularLocation>
        <location evidence="1 6">Cytoplasm</location>
        <location evidence="1 6">Cytoskeleton</location>
        <location evidence="1 6">Microtubule organizing center</location>
    </subcellularLocation>
</comment>
<dbReference type="AlphaFoldDB" id="A0A1W0WAT2"/>
<dbReference type="InterPro" id="IPR007259">
    <property type="entry name" value="GCP"/>
</dbReference>
<gene>
    <name evidence="8" type="ORF">BV898_13400</name>
</gene>
<proteinExistence type="inferred from homology"/>
<dbReference type="PANTHER" id="PTHR19302">
    <property type="entry name" value="GAMMA TUBULIN COMPLEX PROTEIN"/>
    <property type="match status" value="1"/>
</dbReference>
<dbReference type="OrthoDB" id="78652at2759"/>
<evidence type="ECO:0000313" key="9">
    <source>
        <dbReference type="Proteomes" id="UP000192578"/>
    </source>
</evidence>
<organism evidence="8 9">
    <name type="scientific">Hypsibius exemplaris</name>
    <name type="common">Freshwater tardigrade</name>
    <dbReference type="NCBI Taxonomy" id="2072580"/>
    <lineage>
        <taxon>Eukaryota</taxon>
        <taxon>Metazoa</taxon>
        <taxon>Ecdysozoa</taxon>
        <taxon>Tardigrada</taxon>
        <taxon>Eutardigrada</taxon>
        <taxon>Parachela</taxon>
        <taxon>Hypsibioidea</taxon>
        <taxon>Hypsibiidae</taxon>
        <taxon>Hypsibius</taxon>
    </lineage>
</organism>
<dbReference type="GO" id="GO:0000922">
    <property type="term" value="C:spindle pole"/>
    <property type="evidence" value="ECO:0007669"/>
    <property type="project" value="InterPro"/>
</dbReference>
<protein>
    <recommendedName>
        <fullName evidence="6">Gamma-tubulin complex component</fullName>
    </recommendedName>
</protein>
<evidence type="ECO:0000313" key="8">
    <source>
        <dbReference type="EMBL" id="OQV12288.1"/>
    </source>
</evidence>
<dbReference type="GO" id="GO:0051321">
    <property type="term" value="P:meiotic cell cycle"/>
    <property type="evidence" value="ECO:0007669"/>
    <property type="project" value="TreeGrafter"/>
</dbReference>
<reference evidence="9" key="1">
    <citation type="submission" date="2017-01" db="EMBL/GenBank/DDBJ databases">
        <title>Comparative genomics of anhydrobiosis in the tardigrade Hypsibius dujardini.</title>
        <authorList>
            <person name="Yoshida Y."/>
            <person name="Koutsovoulos G."/>
            <person name="Laetsch D."/>
            <person name="Stevens L."/>
            <person name="Kumar S."/>
            <person name="Horikawa D."/>
            <person name="Ishino K."/>
            <person name="Komine S."/>
            <person name="Tomita M."/>
            <person name="Blaxter M."/>
            <person name="Arakawa K."/>
        </authorList>
    </citation>
    <scope>NUCLEOTIDE SEQUENCE [LARGE SCALE GENOMIC DNA]</scope>
    <source>
        <strain evidence="9">Z151</strain>
    </source>
</reference>
<dbReference type="GO" id="GO:0005874">
    <property type="term" value="C:microtubule"/>
    <property type="evidence" value="ECO:0007669"/>
    <property type="project" value="UniProtKB-KW"/>
</dbReference>
<dbReference type="GO" id="GO:0000930">
    <property type="term" value="C:gamma-tubulin complex"/>
    <property type="evidence" value="ECO:0007669"/>
    <property type="project" value="TreeGrafter"/>
</dbReference>
<evidence type="ECO:0000256" key="2">
    <source>
        <dbReference type="ARBA" id="ARBA00010337"/>
    </source>
</evidence>
<dbReference type="PANTHER" id="PTHR19302:SF27">
    <property type="entry name" value="GAMMA-TUBULIN COMPLEX COMPONENT 4"/>
    <property type="match status" value="1"/>
</dbReference>
<dbReference type="GO" id="GO:0043015">
    <property type="term" value="F:gamma-tubulin binding"/>
    <property type="evidence" value="ECO:0007669"/>
    <property type="project" value="InterPro"/>
</dbReference>
<feature type="domain" description="Gamma tubulin complex component C-terminal" evidence="7">
    <location>
        <begin position="314"/>
        <end position="596"/>
    </location>
</feature>